<gene>
    <name evidence="2" type="ORF">FGIG_10258</name>
</gene>
<reference evidence="2 3" key="1">
    <citation type="submission" date="2019-04" db="EMBL/GenBank/DDBJ databases">
        <title>Annotation for the trematode Fasciola gigantica.</title>
        <authorList>
            <person name="Choi Y.-J."/>
        </authorList>
    </citation>
    <scope>NUCLEOTIDE SEQUENCE [LARGE SCALE GENOMIC DNA]</scope>
    <source>
        <strain evidence="2">Uganda_cow_1</strain>
    </source>
</reference>
<protein>
    <submittedName>
        <fullName evidence="2">Uncharacterized protein</fullName>
    </submittedName>
</protein>
<dbReference type="EMBL" id="SUNJ01003868">
    <property type="protein sequence ID" value="TPP64923.1"/>
    <property type="molecule type" value="Genomic_DNA"/>
</dbReference>
<evidence type="ECO:0000313" key="2">
    <source>
        <dbReference type="EMBL" id="TPP64923.1"/>
    </source>
</evidence>
<proteinExistence type="predicted"/>
<accession>A0A504YUF1</accession>
<evidence type="ECO:0000313" key="3">
    <source>
        <dbReference type="Proteomes" id="UP000316759"/>
    </source>
</evidence>
<keyword evidence="3" id="KW-1185">Reference proteome</keyword>
<evidence type="ECO:0000256" key="1">
    <source>
        <dbReference type="SAM" id="MobiDB-lite"/>
    </source>
</evidence>
<dbReference type="Proteomes" id="UP000316759">
    <property type="component" value="Unassembled WGS sequence"/>
</dbReference>
<dbReference type="AlphaFoldDB" id="A0A504YUF1"/>
<comment type="caution">
    <text evidence="2">The sequence shown here is derived from an EMBL/GenBank/DDBJ whole genome shotgun (WGS) entry which is preliminary data.</text>
</comment>
<sequence length="179" mass="20011">MFIQKISPVYGISNIRCNAQPLCNYRQTFFIGVRVRKHFRIKTNHLKPSEMTGNPAHRFWECKTEMVVKEKVLSSLPPNNIVIAGGRPAVADSNSGDSIDNLKAAMKLKRNFPSESVLPAPTGDTLPMTPLSQPYTPRRRMPVPITADDSTVAEDSKEVFGTVPYFPDDLMALRHSSPR</sequence>
<feature type="region of interest" description="Disordered" evidence="1">
    <location>
        <begin position="116"/>
        <end position="142"/>
    </location>
</feature>
<organism evidence="2 3">
    <name type="scientific">Fasciola gigantica</name>
    <name type="common">Giant liver fluke</name>
    <dbReference type="NCBI Taxonomy" id="46835"/>
    <lineage>
        <taxon>Eukaryota</taxon>
        <taxon>Metazoa</taxon>
        <taxon>Spiralia</taxon>
        <taxon>Lophotrochozoa</taxon>
        <taxon>Platyhelminthes</taxon>
        <taxon>Trematoda</taxon>
        <taxon>Digenea</taxon>
        <taxon>Plagiorchiida</taxon>
        <taxon>Echinostomata</taxon>
        <taxon>Echinostomatoidea</taxon>
        <taxon>Fasciolidae</taxon>
        <taxon>Fasciola</taxon>
    </lineage>
</organism>
<name>A0A504YUF1_FASGI</name>